<evidence type="ECO:0000313" key="1">
    <source>
        <dbReference type="EMBL" id="CAD6441251.1"/>
    </source>
</evidence>
<organism evidence="1 2">
    <name type="scientific">Sclerotinia trifoliorum</name>
    <dbReference type="NCBI Taxonomy" id="28548"/>
    <lineage>
        <taxon>Eukaryota</taxon>
        <taxon>Fungi</taxon>
        <taxon>Dikarya</taxon>
        <taxon>Ascomycota</taxon>
        <taxon>Pezizomycotina</taxon>
        <taxon>Leotiomycetes</taxon>
        <taxon>Helotiales</taxon>
        <taxon>Sclerotiniaceae</taxon>
        <taxon>Sclerotinia</taxon>
    </lineage>
</organism>
<dbReference type="AlphaFoldDB" id="A0A8H2ZLV6"/>
<accession>A0A8H2ZLV6</accession>
<dbReference type="Gene3D" id="3.30.70.100">
    <property type="match status" value="1"/>
</dbReference>
<dbReference type="EMBL" id="CAJHIA010000003">
    <property type="protein sequence ID" value="CAD6441251.1"/>
    <property type="molecule type" value="Genomic_DNA"/>
</dbReference>
<comment type="caution">
    <text evidence="1">The sequence shown here is derived from an EMBL/GenBank/DDBJ whole genome shotgun (WGS) entry which is preliminary data.</text>
</comment>
<sequence>MFFLSFTKFRIPQGDSVMARINENLGLSQVEPPGDNWICALKPLIKASGHERSLWGQIIEKPDTVLLYTEWESQVKYDKFRQSVGYTELYWPALSVVDSPSVQTALYSDYCALPRIKYMTIITCYFPSTLSEENRKRINNPKFQGLHMTGVGRIGGNVNPNNLHYYLPKKMWATDLEKKDGVEMRALIWLHFWKNAETEKQFLRRTRPVGIVGNEQIPVKEEFEQRLRDHDCREMIVEHFNLIRVNLGEL</sequence>
<keyword evidence="2" id="KW-1185">Reference proteome</keyword>
<proteinExistence type="predicted"/>
<dbReference type="OrthoDB" id="3450712at2759"/>
<evidence type="ECO:0000313" key="2">
    <source>
        <dbReference type="Proteomes" id="UP000624404"/>
    </source>
</evidence>
<gene>
    <name evidence="1" type="ORF">SCLTRI_LOCUS1038</name>
</gene>
<name>A0A8H2ZLV6_9HELO</name>
<dbReference type="Proteomes" id="UP000624404">
    <property type="component" value="Unassembled WGS sequence"/>
</dbReference>
<protein>
    <submittedName>
        <fullName evidence="1">A8ac4eee-24d6-448a-a81a-039b8bfcaf04</fullName>
    </submittedName>
</protein>
<reference evidence="1" key="1">
    <citation type="submission" date="2020-10" db="EMBL/GenBank/DDBJ databases">
        <authorList>
            <person name="Kusch S."/>
        </authorList>
    </citation>
    <scope>NUCLEOTIDE SEQUENCE</scope>
    <source>
        <strain evidence="1">SwB9</strain>
    </source>
</reference>